<name>A0A917HKK0_9BACI</name>
<evidence type="ECO:0000259" key="7">
    <source>
        <dbReference type="PROSITE" id="PS50198"/>
    </source>
</evidence>
<keyword evidence="9" id="KW-1185">Reference proteome</keyword>
<dbReference type="AlphaFoldDB" id="A0A917HKK0"/>
<comment type="catalytic activity">
    <reaction evidence="1">
        <text>[protein]-peptidylproline (omega=180) = [protein]-peptidylproline (omega=0)</text>
        <dbReference type="Rhea" id="RHEA:16237"/>
        <dbReference type="Rhea" id="RHEA-COMP:10747"/>
        <dbReference type="Rhea" id="RHEA-COMP:10748"/>
        <dbReference type="ChEBI" id="CHEBI:83833"/>
        <dbReference type="ChEBI" id="CHEBI:83834"/>
        <dbReference type="EC" id="5.2.1.8"/>
    </reaction>
</comment>
<dbReference type="InterPro" id="IPR027304">
    <property type="entry name" value="Trigger_fact/SurA_dom_sf"/>
</dbReference>
<dbReference type="Gene3D" id="3.10.50.40">
    <property type="match status" value="1"/>
</dbReference>
<accession>A0A917HKK0</accession>
<dbReference type="PANTHER" id="PTHR47245:SF1">
    <property type="entry name" value="FOLDASE PROTEIN PRSA"/>
    <property type="match status" value="1"/>
</dbReference>
<dbReference type="SUPFAM" id="SSF109998">
    <property type="entry name" value="Triger factor/SurA peptide-binding domain-like"/>
    <property type="match status" value="1"/>
</dbReference>
<dbReference type="PROSITE" id="PS50198">
    <property type="entry name" value="PPIC_PPIASE_2"/>
    <property type="match status" value="1"/>
</dbReference>
<dbReference type="EMBL" id="BMFR01000014">
    <property type="protein sequence ID" value="GGG81943.1"/>
    <property type="molecule type" value="Genomic_DNA"/>
</dbReference>
<dbReference type="SUPFAM" id="SSF54534">
    <property type="entry name" value="FKBP-like"/>
    <property type="match status" value="1"/>
</dbReference>
<feature type="domain" description="PpiC" evidence="7">
    <location>
        <begin position="162"/>
        <end position="254"/>
    </location>
</feature>
<evidence type="ECO:0000256" key="3">
    <source>
        <dbReference type="ARBA" id="ARBA00022729"/>
    </source>
</evidence>
<dbReference type="EC" id="5.2.1.8" evidence="2"/>
<evidence type="ECO:0000256" key="6">
    <source>
        <dbReference type="PROSITE-ProRule" id="PRU00278"/>
    </source>
</evidence>
<comment type="caution">
    <text evidence="8">The sequence shown here is derived from an EMBL/GenBank/DDBJ whole genome shotgun (WGS) entry which is preliminary data.</text>
</comment>
<evidence type="ECO:0000256" key="5">
    <source>
        <dbReference type="ARBA" id="ARBA00023235"/>
    </source>
</evidence>
<dbReference type="InterPro" id="IPR050245">
    <property type="entry name" value="PrsA_foldase"/>
</dbReference>
<dbReference type="GO" id="GO:0003755">
    <property type="term" value="F:peptidyl-prolyl cis-trans isomerase activity"/>
    <property type="evidence" value="ECO:0007669"/>
    <property type="project" value="UniProtKB-KW"/>
</dbReference>
<dbReference type="Proteomes" id="UP000622860">
    <property type="component" value="Unassembled WGS sequence"/>
</dbReference>
<reference evidence="8" key="2">
    <citation type="submission" date="2020-09" db="EMBL/GenBank/DDBJ databases">
        <authorList>
            <person name="Sun Q."/>
            <person name="Zhou Y."/>
        </authorList>
    </citation>
    <scope>NUCLEOTIDE SEQUENCE</scope>
    <source>
        <strain evidence="8">CGMCC 1.12754</strain>
    </source>
</reference>
<evidence type="ECO:0000313" key="9">
    <source>
        <dbReference type="Proteomes" id="UP000622860"/>
    </source>
</evidence>
<reference evidence="8" key="1">
    <citation type="journal article" date="2014" name="Int. J. Syst. Evol. Microbiol.">
        <title>Complete genome sequence of Corynebacterium casei LMG S-19264T (=DSM 44701T), isolated from a smear-ripened cheese.</title>
        <authorList>
            <consortium name="US DOE Joint Genome Institute (JGI-PGF)"/>
            <person name="Walter F."/>
            <person name="Albersmeier A."/>
            <person name="Kalinowski J."/>
            <person name="Ruckert C."/>
        </authorList>
    </citation>
    <scope>NUCLEOTIDE SEQUENCE</scope>
    <source>
        <strain evidence="8">CGMCC 1.12754</strain>
    </source>
</reference>
<dbReference type="Pfam" id="PF00639">
    <property type="entry name" value="Rotamase"/>
    <property type="match status" value="1"/>
</dbReference>
<keyword evidence="3" id="KW-0732">Signal</keyword>
<evidence type="ECO:0000256" key="2">
    <source>
        <dbReference type="ARBA" id="ARBA00013194"/>
    </source>
</evidence>
<dbReference type="PANTHER" id="PTHR47245">
    <property type="entry name" value="PEPTIDYLPROLYL ISOMERASE"/>
    <property type="match status" value="1"/>
</dbReference>
<evidence type="ECO:0000256" key="1">
    <source>
        <dbReference type="ARBA" id="ARBA00000971"/>
    </source>
</evidence>
<dbReference type="InterPro" id="IPR046357">
    <property type="entry name" value="PPIase_dom_sf"/>
</dbReference>
<sequence>MSKKLLLSVIVVLLITNVATLLFWNKDDEKIVVDEGNAKIDAKKPVATIEGQEISYKDWMDKLREAHGQNQLEKMIDHEIVTQLAEKNNIEVSEKVIDRELSLLTGMQGPMSEEEAEKKAKKWRKDVIYRYQLASLLTMDTSVPEEEMRTYFNDYQNQYNFTASLKLSHIIVPDFDTAEKVEKELDKGASFQLLAQEYSIDEDTKKDGGYLGYFTNNSQFLPTGYRETALEMKERSYSEPFKSDTGIAIIYLHAKLPDIEFTYDEIKPYIESELALEEQKQSLSAKALWDKLDVEWIYE</sequence>
<evidence type="ECO:0000256" key="4">
    <source>
        <dbReference type="ARBA" id="ARBA00023110"/>
    </source>
</evidence>
<gene>
    <name evidence="8" type="ORF">GCM10011398_29260</name>
</gene>
<dbReference type="InterPro" id="IPR000297">
    <property type="entry name" value="PPIase_PpiC"/>
</dbReference>
<protein>
    <recommendedName>
        <fullName evidence="2">peptidylprolyl isomerase</fullName>
        <ecNumber evidence="2">5.2.1.8</ecNumber>
    </recommendedName>
</protein>
<organism evidence="8 9">
    <name type="scientific">Virgibacillus oceani</name>
    <dbReference type="NCBI Taxonomy" id="1479511"/>
    <lineage>
        <taxon>Bacteria</taxon>
        <taxon>Bacillati</taxon>
        <taxon>Bacillota</taxon>
        <taxon>Bacilli</taxon>
        <taxon>Bacillales</taxon>
        <taxon>Bacillaceae</taxon>
        <taxon>Virgibacillus</taxon>
    </lineage>
</organism>
<keyword evidence="4 6" id="KW-0697">Rotamase</keyword>
<keyword evidence="5 6" id="KW-0413">Isomerase</keyword>
<dbReference type="RefSeq" id="WP_188456125.1">
    <property type="nucleotide sequence ID" value="NZ_BMFR01000014.1"/>
</dbReference>
<dbReference type="Gene3D" id="1.10.4030.10">
    <property type="entry name" value="Porin chaperone SurA, peptide-binding domain"/>
    <property type="match status" value="1"/>
</dbReference>
<evidence type="ECO:0000313" key="8">
    <source>
        <dbReference type="EMBL" id="GGG81943.1"/>
    </source>
</evidence>
<proteinExistence type="predicted"/>